<dbReference type="Proteomes" id="UP000319663">
    <property type="component" value="Unassembled WGS sequence"/>
</dbReference>
<sequence length="74" mass="8177">MSVTGTRVEQHSGDVPEVTRSEPQASGDSHVSKGKLYEQIRADNPGTHGRARQDVLETTGRSNDPPHRSRLKRD</sequence>
<dbReference type="EMBL" id="VIFY01000073">
    <property type="protein sequence ID" value="TQB71858.1"/>
    <property type="molecule type" value="Genomic_DNA"/>
</dbReference>
<evidence type="ECO:0000313" key="3">
    <source>
        <dbReference type="Proteomes" id="UP000319663"/>
    </source>
</evidence>
<comment type="caution">
    <text evidence="2">The sequence shown here is derived from an EMBL/GenBank/DDBJ whole genome shotgun (WGS) entry which is preliminary data.</text>
</comment>
<evidence type="ECO:0000313" key="2">
    <source>
        <dbReference type="EMBL" id="TQB71858.1"/>
    </source>
</evidence>
<feature type="compositionally biased region" description="Basic and acidic residues" evidence="1">
    <location>
        <begin position="8"/>
        <end position="20"/>
    </location>
</feature>
<protein>
    <submittedName>
        <fullName evidence="2">Uncharacterized protein</fullName>
    </submittedName>
</protein>
<gene>
    <name evidence="2" type="ORF">MPDQ_007232</name>
</gene>
<keyword evidence="3" id="KW-1185">Reference proteome</keyword>
<proteinExistence type="predicted"/>
<name>A0A507QWU9_MONPU</name>
<feature type="region of interest" description="Disordered" evidence="1">
    <location>
        <begin position="1"/>
        <end position="74"/>
    </location>
</feature>
<evidence type="ECO:0000256" key="1">
    <source>
        <dbReference type="SAM" id="MobiDB-lite"/>
    </source>
</evidence>
<accession>A0A507QWU9</accession>
<dbReference type="AlphaFoldDB" id="A0A507QWU9"/>
<reference evidence="2 3" key="1">
    <citation type="submission" date="2019-06" db="EMBL/GenBank/DDBJ databases">
        <title>Wine fermentation using esterase from Monascus purpureus.</title>
        <authorList>
            <person name="Geng C."/>
            <person name="Zhang Y."/>
        </authorList>
    </citation>
    <scope>NUCLEOTIDE SEQUENCE [LARGE SCALE GENOMIC DNA]</scope>
    <source>
        <strain evidence="2">HQ1</strain>
    </source>
</reference>
<organism evidence="2 3">
    <name type="scientific">Monascus purpureus</name>
    <name type="common">Red mold</name>
    <name type="synonym">Monascus anka</name>
    <dbReference type="NCBI Taxonomy" id="5098"/>
    <lineage>
        <taxon>Eukaryota</taxon>
        <taxon>Fungi</taxon>
        <taxon>Dikarya</taxon>
        <taxon>Ascomycota</taxon>
        <taxon>Pezizomycotina</taxon>
        <taxon>Eurotiomycetes</taxon>
        <taxon>Eurotiomycetidae</taxon>
        <taxon>Eurotiales</taxon>
        <taxon>Aspergillaceae</taxon>
        <taxon>Monascus</taxon>
    </lineage>
</organism>